<dbReference type="PIRSF" id="PIRSF006402">
    <property type="entry name" value="UCP006402_thioredoxin"/>
    <property type="match status" value="1"/>
</dbReference>
<evidence type="ECO:0000259" key="1">
    <source>
        <dbReference type="Pfam" id="PF03190"/>
    </source>
</evidence>
<dbReference type="Pfam" id="PF03190">
    <property type="entry name" value="Thioredox_DsbH"/>
    <property type="match status" value="1"/>
</dbReference>
<dbReference type="Gene3D" id="1.50.10.10">
    <property type="match status" value="1"/>
</dbReference>
<dbReference type="CDD" id="cd02955">
    <property type="entry name" value="SSP411"/>
    <property type="match status" value="1"/>
</dbReference>
<name>A0A1H1LQL0_9FLAO</name>
<dbReference type="STRING" id="1250231.SAMN04488552_0944"/>
<dbReference type="InterPro" id="IPR004879">
    <property type="entry name" value="Ssp411-like_TRX"/>
</dbReference>
<organism evidence="2 3">
    <name type="scientific">Christiangramia echinicola</name>
    <dbReference type="NCBI Taxonomy" id="279359"/>
    <lineage>
        <taxon>Bacteria</taxon>
        <taxon>Pseudomonadati</taxon>
        <taxon>Bacteroidota</taxon>
        <taxon>Flavobacteriia</taxon>
        <taxon>Flavobacteriales</taxon>
        <taxon>Flavobacteriaceae</taxon>
        <taxon>Christiangramia</taxon>
    </lineage>
</organism>
<dbReference type="AlphaFoldDB" id="A0A1H1LQL0"/>
<dbReference type="PANTHER" id="PTHR42899:SF1">
    <property type="entry name" value="SPERMATOGENESIS-ASSOCIATED PROTEIN 20"/>
    <property type="match status" value="1"/>
</dbReference>
<feature type="domain" description="Spermatogenesis-associated protein 20-like TRX" evidence="1">
    <location>
        <begin position="9"/>
        <end position="164"/>
    </location>
</feature>
<dbReference type="RefSeq" id="WP_089661493.1">
    <property type="nucleotide sequence ID" value="NZ_LT629745.1"/>
</dbReference>
<protein>
    <recommendedName>
        <fullName evidence="1">Spermatogenesis-associated protein 20-like TRX domain-containing protein</fullName>
    </recommendedName>
</protein>
<dbReference type="PANTHER" id="PTHR42899">
    <property type="entry name" value="SPERMATOGENESIS-ASSOCIATED PROTEIN 20"/>
    <property type="match status" value="1"/>
</dbReference>
<dbReference type="Proteomes" id="UP000198858">
    <property type="component" value="Chromosome I"/>
</dbReference>
<dbReference type="InterPro" id="IPR024705">
    <property type="entry name" value="Ssp411"/>
</dbReference>
<evidence type="ECO:0000313" key="2">
    <source>
        <dbReference type="EMBL" id="SDR76848.1"/>
    </source>
</evidence>
<gene>
    <name evidence="2" type="ORF">SAMN04488552_0944</name>
</gene>
<dbReference type="Gene3D" id="3.40.30.10">
    <property type="entry name" value="Glutaredoxin"/>
    <property type="match status" value="1"/>
</dbReference>
<dbReference type="InterPro" id="IPR012341">
    <property type="entry name" value="6hp_glycosidase-like_sf"/>
</dbReference>
<dbReference type="InterPro" id="IPR008928">
    <property type="entry name" value="6-hairpin_glycosidase_sf"/>
</dbReference>
<dbReference type="Gene3D" id="1.50.10.20">
    <property type="match status" value="1"/>
</dbReference>
<dbReference type="SUPFAM" id="SSF52833">
    <property type="entry name" value="Thioredoxin-like"/>
    <property type="match status" value="1"/>
</dbReference>
<dbReference type="GO" id="GO:0005975">
    <property type="term" value="P:carbohydrate metabolic process"/>
    <property type="evidence" value="ECO:0007669"/>
    <property type="project" value="InterPro"/>
</dbReference>
<reference evidence="2 3" key="1">
    <citation type="submission" date="2016-10" db="EMBL/GenBank/DDBJ databases">
        <authorList>
            <person name="Varghese N."/>
            <person name="Submissions S."/>
        </authorList>
    </citation>
    <scope>NUCLEOTIDE SEQUENCE [LARGE SCALE GENOMIC DNA]</scope>
    <source>
        <strain evidence="2 3">Mar_2010_102</strain>
    </source>
</reference>
<dbReference type="InterPro" id="IPR036249">
    <property type="entry name" value="Thioredoxin-like_sf"/>
</dbReference>
<dbReference type="SUPFAM" id="SSF48208">
    <property type="entry name" value="Six-hairpin glycosidases"/>
    <property type="match status" value="1"/>
</dbReference>
<keyword evidence="3" id="KW-1185">Reference proteome</keyword>
<accession>A0A1H1LQL0</accession>
<proteinExistence type="predicted"/>
<dbReference type="EMBL" id="LT629745">
    <property type="protein sequence ID" value="SDR76848.1"/>
    <property type="molecule type" value="Genomic_DNA"/>
</dbReference>
<sequence length="682" mass="79018">MTGNSTEHTNELIHESSPYLLQHAHNPVNWKPWNDRALKEAQNKNKLLLISVGYSACHWCHVMEHESFEDEGVADLMNSNYINIKVDREERPDIDHVYMNAVQVMTGMGGWPMNVVALPDGRPVWGGTYFRKEQWADALKQIAHLYETQPEKLVEYAEKLENGLKQIQIIEPDNDGNDFHKDYFLPIIEKWKRSFDSTNGGYQRAPKFMMPNNFEFLMRYAFQNSDKELMDHCILTLNKISWGGVFDPIEGGFSRYSVDEKWHVPHFEKMLYDNAQLVQLYSKAYKITKDEWYKEVVKQTLNYIEKEMTDASGAFYSALDADSENSNGLKEEGAYYIWTKEELKAILKDDFLLFSAYYNINKYGKWEGQNYVLIRTKKPETIADELGIPLVELKERIHDCHEKLRVERAKRIKPGLDDKSLTSWNSMMISGYIDAYRALGIEDYLKVAKKNADFIIKHQIQESGRLYHSYKNGKSTINGYLEDYAFTIEAFLNLYEATFDLTYLKKAEELLDITNEDFFDPDSKMYFFTSAKDRPLITKTIEISDNVIPASNSVMARNLFRIGKFTANRDHISGSEKMLKTILQKVPEYPQSYSNWLELLMNFSFPFFEIAITGENYKKSAGFFQKRFLPNTVLAGTNSESELALLKDRLVKGKDLIYICQDGSCQLPVGSPEEGIQLINQV</sequence>
<evidence type="ECO:0000313" key="3">
    <source>
        <dbReference type="Proteomes" id="UP000198858"/>
    </source>
</evidence>